<reference evidence="4" key="1">
    <citation type="submission" date="2016-11" db="EMBL/GenBank/DDBJ databases">
        <authorList>
            <person name="Varghese N."/>
            <person name="Submissions S."/>
        </authorList>
    </citation>
    <scope>NUCLEOTIDE SEQUENCE [LARGE SCALE GENOMIC DNA]</scope>
    <source>
        <strain evidence="4">DSM 24579</strain>
    </source>
</reference>
<dbReference type="SUPFAM" id="SSF51445">
    <property type="entry name" value="(Trans)glycosidases"/>
    <property type="match status" value="1"/>
</dbReference>
<dbReference type="InterPro" id="IPR045711">
    <property type="entry name" value="GH123-like_N"/>
</dbReference>
<keyword evidence="1" id="KW-0732">Signal</keyword>
<evidence type="ECO:0000259" key="2">
    <source>
        <dbReference type="Pfam" id="PF19543"/>
    </source>
</evidence>
<dbReference type="EMBL" id="FQVT01000007">
    <property type="protein sequence ID" value="SHG26515.1"/>
    <property type="molecule type" value="Genomic_DNA"/>
</dbReference>
<dbReference type="InterPro" id="IPR017853">
    <property type="entry name" value="GH"/>
</dbReference>
<dbReference type="Gene3D" id="3.20.20.80">
    <property type="entry name" value="Glycosidases"/>
    <property type="match status" value="1"/>
</dbReference>
<dbReference type="RefSeq" id="WP_072880064.1">
    <property type="nucleotide sequence ID" value="NZ_FQVT01000007.1"/>
</dbReference>
<proteinExistence type="predicted"/>
<evidence type="ECO:0000256" key="1">
    <source>
        <dbReference type="SAM" id="SignalP"/>
    </source>
</evidence>
<dbReference type="AlphaFoldDB" id="A0A1M5IE24"/>
<dbReference type="STRING" id="1073325.SAMN05444483_107110"/>
<protein>
    <recommendedName>
        <fullName evidence="2">Glycoside hydrolase 123-like N-terminal domain-containing protein</fullName>
    </recommendedName>
</protein>
<feature type="domain" description="Glycoside hydrolase 123-like N-terminal" evidence="2">
    <location>
        <begin position="39"/>
        <end position="999"/>
    </location>
</feature>
<evidence type="ECO:0000313" key="3">
    <source>
        <dbReference type="EMBL" id="SHG26515.1"/>
    </source>
</evidence>
<name>A0A1M5IE24_SALEC</name>
<feature type="signal peptide" evidence="1">
    <location>
        <begin position="1"/>
        <end position="28"/>
    </location>
</feature>
<dbReference type="PROSITE" id="PS51257">
    <property type="entry name" value="PROKAR_LIPOPROTEIN"/>
    <property type="match status" value="1"/>
</dbReference>
<feature type="chain" id="PRO_5012138236" description="Glycoside hydrolase 123-like N-terminal domain-containing protein" evidence="1">
    <location>
        <begin position="29"/>
        <end position="999"/>
    </location>
</feature>
<sequence>MKPKFNKKLYCHLFLIMGCILFANDIQAQEHNYPPEPSRWEADSLGNQRAVIKVENPIEEVITITIPWRNRNVKSEQLVYVVDSTRNTIVTETKQFKMTPEYGVISFNTKGKKGIYYVYYLPYKLTGSSNYPDAVYKTTKLSSPSSDTENTEGASVIRFDAVDSFNSNDPMEIIATKDEEEKLKNENPNRNYLVFPERRNIPIKMKQYLPKKWIESDIKSTFKDETRPGENYTFQLGVWAFRNKLNDVRITFSDLKDKNGKNMISAKEFHSFNLKGIDYTGKPFRKTVGVKKGLVKAFWCGVKIPESIAAGSYSGKATITTNNQKPTTISIQLDITDDIAKNKGIDKPWKQTRLEWLNSTLAQENSVIEPYTPLKVSNNTISLLGRNLILNENGLPNQIQTFFTEEMTDISSEANNILEQPFHFQLIKKNEGEIQFKSSGISYQTQSPGLVSWISKNISQKVNMTVSGNLEFDGHVNYEVKVVAKENVQLRDIALQIPMQNSAAEYILGLGHKGGNRPQNINWKWDVANKNQDGMWLGNVNKGVQLSLRDERYQRPLNTNFYLQKPLLLPTSWGNNNKGGIKIFDENSTTKVQAYSGAREMKKGDTLFYNFTLLITPFHTLQTNKQWENRYYHAYSPVEEVVESGSNVINIHHANEINPYINYPFIATEEMKSYIDAAHEKGLKVKIYNTIREISNRMYELYPIKNLDNEIFSSGEGKGYSWLQEHLDGDYIAAWFVSRYKDAAIINSGMNRWHNYYVEGMNWLVQNIGIDGIYLDDVAFDRVTMKRVKRVLTQNGHPGMIDLHSANQFNERDGFNNSANLYMDHFPYLNRLWFGEYFDYEKGSPEFYLTEVSGIPFGLMGEMLQDGGNQWRGMLYGMTNRMPYQEKKPDAIWKVWDDFGIKGSKMIGYWVKDNPVKTNNKEVLATIYKKDNKVLVSLASWASSDTNIKLNIDWKKLNLNVKDAKIEAPEIRDFQSHQTFQPGDQISIKKNKGILLTIE</sequence>
<dbReference type="Pfam" id="PF19543">
    <property type="entry name" value="GH123_N"/>
    <property type="match status" value="1"/>
</dbReference>
<evidence type="ECO:0000313" key="4">
    <source>
        <dbReference type="Proteomes" id="UP000183945"/>
    </source>
</evidence>
<keyword evidence="4" id="KW-1185">Reference proteome</keyword>
<accession>A0A1M5IE24</accession>
<gene>
    <name evidence="3" type="ORF">SAMN05444483_107110</name>
</gene>
<organism evidence="3 4">
    <name type="scientific">Salegentibacter echinorum</name>
    <dbReference type="NCBI Taxonomy" id="1073325"/>
    <lineage>
        <taxon>Bacteria</taxon>
        <taxon>Pseudomonadati</taxon>
        <taxon>Bacteroidota</taxon>
        <taxon>Flavobacteriia</taxon>
        <taxon>Flavobacteriales</taxon>
        <taxon>Flavobacteriaceae</taxon>
        <taxon>Salegentibacter</taxon>
    </lineage>
</organism>
<dbReference type="Proteomes" id="UP000183945">
    <property type="component" value="Unassembled WGS sequence"/>
</dbReference>